<protein>
    <recommendedName>
        <fullName evidence="4">Gliding motility-associated C-terminal domain-containing protein</fullName>
    </recommendedName>
</protein>
<keyword evidence="3" id="KW-1185">Reference proteome</keyword>
<keyword evidence="1" id="KW-0732">Signal</keyword>
<reference evidence="3" key="1">
    <citation type="submission" date="2011-06" db="EMBL/GenBank/DDBJ databases">
        <title>The complete genome of chromosome of Runella slithyformis DSM 19594.</title>
        <authorList>
            <consortium name="US DOE Joint Genome Institute (JGI-PGF)"/>
            <person name="Lucas S."/>
            <person name="Han J."/>
            <person name="Lapidus A."/>
            <person name="Bruce D."/>
            <person name="Goodwin L."/>
            <person name="Pitluck S."/>
            <person name="Peters L."/>
            <person name="Kyrpides N."/>
            <person name="Mavromatis K."/>
            <person name="Ivanova N."/>
            <person name="Ovchinnikova G."/>
            <person name="Zhang X."/>
            <person name="Misra M."/>
            <person name="Detter J.C."/>
            <person name="Tapia R."/>
            <person name="Han C."/>
            <person name="Land M."/>
            <person name="Hauser L."/>
            <person name="Markowitz V."/>
            <person name="Cheng J.-F."/>
            <person name="Hugenholtz P."/>
            <person name="Woyke T."/>
            <person name="Wu D."/>
            <person name="Tindall B."/>
            <person name="Faehrich R."/>
            <person name="Brambilla E."/>
            <person name="Klenk H.-P."/>
            <person name="Eisen J.A."/>
        </authorList>
    </citation>
    <scope>NUCLEOTIDE SEQUENCE [LARGE SCALE GENOMIC DNA]</scope>
    <source>
        <strain evidence="3">ATCC 29530 / DSM 19594 / LMG 11500 / NCIMB 11436 / LSU 4</strain>
    </source>
</reference>
<evidence type="ECO:0000256" key="1">
    <source>
        <dbReference type="SAM" id="SignalP"/>
    </source>
</evidence>
<feature type="chain" id="PRO_5030808166" description="Gliding motility-associated C-terminal domain-containing protein" evidence="1">
    <location>
        <begin position="22"/>
        <end position="581"/>
    </location>
</feature>
<reference evidence="2 3" key="2">
    <citation type="journal article" date="2012" name="Stand. Genomic Sci.">
        <title>Complete genome sequence of the aquatic bacterium Runella slithyformis type strain (LSU 4(T)).</title>
        <authorList>
            <person name="Copeland A."/>
            <person name="Zhang X."/>
            <person name="Misra M."/>
            <person name="Lapidus A."/>
            <person name="Nolan M."/>
            <person name="Lucas S."/>
            <person name="Deshpande S."/>
            <person name="Cheng J.F."/>
            <person name="Tapia R."/>
            <person name="Goodwin L.A."/>
            <person name="Pitluck S."/>
            <person name="Liolios K."/>
            <person name="Pagani I."/>
            <person name="Ivanova N."/>
            <person name="Mikhailova N."/>
            <person name="Pati A."/>
            <person name="Chen A."/>
            <person name="Palaniappan K."/>
            <person name="Land M."/>
            <person name="Hauser L."/>
            <person name="Pan C."/>
            <person name="Jeffries C.D."/>
            <person name="Detter J.C."/>
            <person name="Brambilla E.M."/>
            <person name="Rohde M."/>
            <person name="Djao O.D."/>
            <person name="Goker M."/>
            <person name="Sikorski J."/>
            <person name="Tindall B.J."/>
            <person name="Woyke T."/>
            <person name="Bristow J."/>
            <person name="Eisen J.A."/>
            <person name="Markowitz V."/>
            <person name="Hugenholtz P."/>
            <person name="Kyrpides N.C."/>
            <person name="Klenk H.P."/>
            <person name="Mavromatis K."/>
        </authorList>
    </citation>
    <scope>NUCLEOTIDE SEQUENCE [LARGE SCALE GENOMIC DNA]</scope>
    <source>
        <strain evidence="3">ATCC 29530 / DSM 19594 / LMG 11500 / NCIMB 11436 / LSU 4</strain>
    </source>
</reference>
<evidence type="ECO:0008006" key="4">
    <source>
        <dbReference type="Google" id="ProtNLM"/>
    </source>
</evidence>
<dbReference type="EMBL" id="CP002859">
    <property type="protein sequence ID" value="AEI47048.1"/>
    <property type="molecule type" value="Genomic_DNA"/>
</dbReference>
<gene>
    <name evidence="2" type="ordered locus">Runsl_0605</name>
</gene>
<proteinExistence type="predicted"/>
<dbReference type="Pfam" id="PF13585">
    <property type="entry name" value="CHU_C"/>
    <property type="match status" value="1"/>
</dbReference>
<evidence type="ECO:0000313" key="3">
    <source>
        <dbReference type="Proteomes" id="UP000000493"/>
    </source>
</evidence>
<feature type="signal peptide" evidence="1">
    <location>
        <begin position="1"/>
        <end position="21"/>
    </location>
</feature>
<dbReference type="NCBIfam" id="TIGR04131">
    <property type="entry name" value="Bac_Flav_CTERM"/>
    <property type="match status" value="1"/>
</dbReference>
<evidence type="ECO:0000313" key="2">
    <source>
        <dbReference type="EMBL" id="AEI47048.1"/>
    </source>
</evidence>
<dbReference type="KEGG" id="rsi:Runsl_0605"/>
<dbReference type="RefSeq" id="WP_013926372.1">
    <property type="nucleotide sequence ID" value="NC_015703.1"/>
</dbReference>
<name>A0A7U3ZH02_RUNSL</name>
<dbReference type="Proteomes" id="UP000000493">
    <property type="component" value="Chromosome"/>
</dbReference>
<accession>A0A7U3ZH02</accession>
<organism evidence="2 3">
    <name type="scientific">Runella slithyformis (strain ATCC 29530 / DSM 19594 / LMG 11500 / NCIMB 11436 / LSU 4)</name>
    <dbReference type="NCBI Taxonomy" id="761193"/>
    <lineage>
        <taxon>Bacteria</taxon>
        <taxon>Pseudomonadati</taxon>
        <taxon>Bacteroidota</taxon>
        <taxon>Cytophagia</taxon>
        <taxon>Cytophagales</taxon>
        <taxon>Spirosomataceae</taxon>
        <taxon>Runella</taxon>
    </lineage>
</organism>
<dbReference type="AlphaFoldDB" id="A0A7U3ZH02"/>
<dbReference type="InterPro" id="IPR026341">
    <property type="entry name" value="T9SS_type_B"/>
</dbReference>
<sequence>MMKRLAMLIFLFVFGRIPVFSQQVDCGNIGFESGTTIGWELSNGKVAVANAKLAYQNETAGSINARHYVTSISDGFDPKVTNEKIPMVAPGSTHSIRIGTNYSMGGGSFDRIKTSFLVTPENTLFQYQFALVLQNDNRHTDVEKSGFAIEITDDSGQPLSCNSFGVQLKNGATSTGFKTQGDVEYKNWTTGAIDLRNYIGKIIKIEVTAHGCTGREHFGYAYFDAQCIKSAVKVNALCPDAQGYMTLSVPEGFGTYIWSNGEKTSTARVKANLGEVYTVKISPLDKLDETCQLQLDYKIKYYQSDTAFSRTICEGEEVIVDGESFKTTGIHVKRILRTNVCDSTVRLNLTVVPAANVTQTVAICRGKSLRVGDSVYTKPGTYITPVARPSGCDSMVTTHLIVEEMAFQVVGNPSITQGDSTRLEVQVQPAGVFSVQWSPPLGLACADCPSTWVHPSKSTQYTVSVKNASQACQQSEKVNVFVLPCNIYIPEVFSPNSDQQNDVFFVYGNTCVRQIKEMVVYNRWGEVVFRNENFAFSDPKQGWDGRYLQEIAEGGVYVYKIAVEFTNGETNRYLGSVMLVR</sequence>